<dbReference type="Pfam" id="PF09754">
    <property type="entry name" value="PAC2"/>
    <property type="match status" value="1"/>
</dbReference>
<dbReference type="InterPro" id="IPR038389">
    <property type="entry name" value="PSMG2_sf"/>
</dbReference>
<evidence type="ECO:0000313" key="1">
    <source>
        <dbReference type="EMBL" id="CAB4582821.1"/>
    </source>
</evidence>
<dbReference type="SUPFAM" id="SSF159659">
    <property type="entry name" value="Cgl1923-like"/>
    <property type="match status" value="1"/>
</dbReference>
<reference evidence="2" key="1">
    <citation type="submission" date="2020-05" db="EMBL/GenBank/DDBJ databases">
        <authorList>
            <person name="Chiriac C."/>
            <person name="Salcher M."/>
            <person name="Ghai R."/>
            <person name="Kavagutti S V."/>
        </authorList>
    </citation>
    <scope>NUCLEOTIDE SEQUENCE</scope>
</reference>
<dbReference type="AlphaFoldDB" id="A0A6J6L6J0"/>
<dbReference type="InterPro" id="IPR008492">
    <property type="entry name" value="Rv2714-like"/>
</dbReference>
<evidence type="ECO:0000313" key="2">
    <source>
        <dbReference type="EMBL" id="CAB4657627.1"/>
    </source>
</evidence>
<dbReference type="PIRSF" id="PIRSF028754">
    <property type="entry name" value="UCP028754"/>
    <property type="match status" value="1"/>
</dbReference>
<dbReference type="InterPro" id="IPR019151">
    <property type="entry name" value="Proteasome_assmbl_chaperone_2"/>
</dbReference>
<dbReference type="Gene3D" id="3.40.50.10900">
    <property type="entry name" value="PAC-like subunit"/>
    <property type="match status" value="1"/>
</dbReference>
<dbReference type="EMBL" id="CAEZWQ010000020">
    <property type="protein sequence ID" value="CAB4657627.1"/>
    <property type="molecule type" value="Genomic_DNA"/>
</dbReference>
<sequence length="297" mass="33265">MWKVTVRFVDVEIHQIPTLRNPVMIVAFSGWNDAAEAATGALDHLLSAWQNTDDDAIIHLIAEIDPEEFYDFQVNRPRVFTNERDIRDISWPSTEIFGIALPHLERDLVVVKGAEPSMKWRTFAAELLDLADDLEISMVVTLGSLLADIPHTRPITVNLSTVTPKSASHLNIELSTYEGPTGILSVIHDNCLRRDIESISMWAPVPHYASNPPSPKTSLSLIHALEDLFSIAIPQDDLAASADSWEVEINNLANEDSDIAEYINALEKSKDAADIPDVSGEMIAKEFERYLRRRRTD</sequence>
<dbReference type="EMBL" id="CAEZUG010000001">
    <property type="protein sequence ID" value="CAB4582821.1"/>
    <property type="molecule type" value="Genomic_DNA"/>
</dbReference>
<organism evidence="2">
    <name type="scientific">freshwater metagenome</name>
    <dbReference type="NCBI Taxonomy" id="449393"/>
    <lineage>
        <taxon>unclassified sequences</taxon>
        <taxon>metagenomes</taxon>
        <taxon>ecological metagenomes</taxon>
    </lineage>
</organism>
<protein>
    <submittedName>
        <fullName evidence="2">Unannotated protein</fullName>
    </submittedName>
</protein>
<name>A0A6J6L6J0_9ZZZZ</name>
<accession>A0A6J6L6J0</accession>
<gene>
    <name evidence="1" type="ORF">UFOPK1795_00014</name>
    <name evidence="2" type="ORF">UFOPK2275_00317</name>
</gene>
<proteinExistence type="predicted"/>